<dbReference type="AlphaFoldDB" id="A0A1L9MS15"/>
<sequence>MQFNFPYFPGGYRFRRGRFEWHRRKTASLGCKDGSPRVWGLTERRHPPEEMIDLGQRLGLSPGLSDRPTPRESRKDGECANITFALENCLFASLRRQTISTPSWPSSPISRIHIPSSDWPCCPLVSCPTHPEKGRSASMIGSVGVNTALVGQRREPLTTTGFRGPN</sequence>
<proteinExistence type="predicted"/>
<accession>A0A1L9MS15</accession>
<protein>
    <submittedName>
        <fullName evidence="1">Uncharacterized protein</fullName>
    </submittedName>
</protein>
<organism evidence="1 2">
    <name type="scientific">Aspergillus tubingensis (strain CBS 134.48)</name>
    <dbReference type="NCBI Taxonomy" id="767770"/>
    <lineage>
        <taxon>Eukaryota</taxon>
        <taxon>Fungi</taxon>
        <taxon>Dikarya</taxon>
        <taxon>Ascomycota</taxon>
        <taxon>Pezizomycotina</taxon>
        <taxon>Eurotiomycetes</taxon>
        <taxon>Eurotiomycetidae</taxon>
        <taxon>Eurotiales</taxon>
        <taxon>Aspergillaceae</taxon>
        <taxon>Aspergillus</taxon>
        <taxon>Aspergillus subgen. Circumdati</taxon>
    </lineage>
</organism>
<keyword evidence="2" id="KW-1185">Reference proteome</keyword>
<evidence type="ECO:0000313" key="1">
    <source>
        <dbReference type="EMBL" id="OJI79764.1"/>
    </source>
</evidence>
<reference evidence="2" key="1">
    <citation type="journal article" date="2017" name="Genome Biol.">
        <title>Comparative genomics reveals high biological diversity and specific adaptations in the industrially and medically important fungal genus Aspergillus.</title>
        <authorList>
            <person name="de Vries R.P."/>
            <person name="Riley R."/>
            <person name="Wiebenga A."/>
            <person name="Aguilar-Osorio G."/>
            <person name="Amillis S."/>
            <person name="Uchima C.A."/>
            <person name="Anderluh G."/>
            <person name="Asadollahi M."/>
            <person name="Askin M."/>
            <person name="Barry K."/>
            <person name="Battaglia E."/>
            <person name="Bayram O."/>
            <person name="Benocci T."/>
            <person name="Braus-Stromeyer S.A."/>
            <person name="Caldana C."/>
            <person name="Canovas D."/>
            <person name="Cerqueira G.C."/>
            <person name="Chen F."/>
            <person name="Chen W."/>
            <person name="Choi C."/>
            <person name="Clum A."/>
            <person name="Dos Santos R.A."/>
            <person name="Damasio A.R."/>
            <person name="Diallinas G."/>
            <person name="Emri T."/>
            <person name="Fekete E."/>
            <person name="Flipphi M."/>
            <person name="Freyberg S."/>
            <person name="Gallo A."/>
            <person name="Gournas C."/>
            <person name="Habgood R."/>
            <person name="Hainaut M."/>
            <person name="Harispe M.L."/>
            <person name="Henrissat B."/>
            <person name="Hilden K.S."/>
            <person name="Hope R."/>
            <person name="Hossain A."/>
            <person name="Karabika E."/>
            <person name="Karaffa L."/>
            <person name="Karanyi Z."/>
            <person name="Krasevec N."/>
            <person name="Kuo A."/>
            <person name="Kusch H."/>
            <person name="LaButti K."/>
            <person name="Lagendijk E.L."/>
            <person name="Lapidus A."/>
            <person name="Levasseur A."/>
            <person name="Lindquist E."/>
            <person name="Lipzen A."/>
            <person name="Logrieco A.F."/>
            <person name="MacCabe A."/>
            <person name="Maekelae M.R."/>
            <person name="Malavazi I."/>
            <person name="Melin P."/>
            <person name="Meyer V."/>
            <person name="Mielnichuk N."/>
            <person name="Miskei M."/>
            <person name="Molnar A.P."/>
            <person name="Mule G."/>
            <person name="Ngan C.Y."/>
            <person name="Orejas M."/>
            <person name="Orosz E."/>
            <person name="Ouedraogo J.P."/>
            <person name="Overkamp K.M."/>
            <person name="Park H.-S."/>
            <person name="Perrone G."/>
            <person name="Piumi F."/>
            <person name="Punt P.J."/>
            <person name="Ram A.F."/>
            <person name="Ramon A."/>
            <person name="Rauscher S."/>
            <person name="Record E."/>
            <person name="Riano-Pachon D.M."/>
            <person name="Robert V."/>
            <person name="Roehrig J."/>
            <person name="Ruller R."/>
            <person name="Salamov A."/>
            <person name="Salih N.S."/>
            <person name="Samson R.A."/>
            <person name="Sandor E."/>
            <person name="Sanguinetti M."/>
            <person name="Schuetze T."/>
            <person name="Sepcic K."/>
            <person name="Shelest E."/>
            <person name="Sherlock G."/>
            <person name="Sophianopoulou V."/>
            <person name="Squina F.M."/>
            <person name="Sun H."/>
            <person name="Susca A."/>
            <person name="Todd R.B."/>
            <person name="Tsang A."/>
            <person name="Unkles S.E."/>
            <person name="van de Wiele N."/>
            <person name="van Rossen-Uffink D."/>
            <person name="Oliveira J.V."/>
            <person name="Vesth T.C."/>
            <person name="Visser J."/>
            <person name="Yu J.-H."/>
            <person name="Zhou M."/>
            <person name="Andersen M.R."/>
            <person name="Archer D.B."/>
            <person name="Baker S.E."/>
            <person name="Benoit I."/>
            <person name="Brakhage A.A."/>
            <person name="Braus G.H."/>
            <person name="Fischer R."/>
            <person name="Frisvad J.C."/>
            <person name="Goldman G.H."/>
            <person name="Houbraken J."/>
            <person name="Oakley B."/>
            <person name="Pocsi I."/>
            <person name="Scazzocchio C."/>
            <person name="Seiboth B."/>
            <person name="vanKuyk P.A."/>
            <person name="Wortman J."/>
            <person name="Dyer P.S."/>
            <person name="Grigoriev I.V."/>
        </authorList>
    </citation>
    <scope>NUCLEOTIDE SEQUENCE [LARGE SCALE GENOMIC DNA]</scope>
    <source>
        <strain evidence="2">CBS 134.48</strain>
    </source>
</reference>
<dbReference type="VEuPathDB" id="FungiDB:ASPTUDRAFT_48464"/>
<name>A0A1L9MS15_ASPTC</name>
<evidence type="ECO:0000313" key="2">
    <source>
        <dbReference type="Proteomes" id="UP000184304"/>
    </source>
</evidence>
<dbReference type="EMBL" id="KV878208">
    <property type="protein sequence ID" value="OJI79764.1"/>
    <property type="molecule type" value="Genomic_DNA"/>
</dbReference>
<dbReference type="Proteomes" id="UP000184304">
    <property type="component" value="Unassembled WGS sequence"/>
</dbReference>
<gene>
    <name evidence="1" type="ORF">ASPTUDRAFT_48464</name>
</gene>